<gene>
    <name evidence="7" type="ORF">CfE428DRAFT_4471</name>
</gene>
<dbReference type="InParanoid" id="B4D6D1"/>
<dbReference type="GO" id="GO:0016491">
    <property type="term" value="F:oxidoreductase activity"/>
    <property type="evidence" value="ECO:0007669"/>
    <property type="project" value="UniProtKB-KW"/>
</dbReference>
<dbReference type="AlphaFoldDB" id="B4D6D1"/>
<feature type="domain" description="Plastocyanin-like" evidence="6">
    <location>
        <begin position="124"/>
        <end position="231"/>
    </location>
</feature>
<dbReference type="SUPFAM" id="SSF49503">
    <property type="entry name" value="Cupredoxins"/>
    <property type="match status" value="2"/>
</dbReference>
<evidence type="ECO:0000256" key="3">
    <source>
        <dbReference type="SAM" id="MobiDB-lite"/>
    </source>
</evidence>
<evidence type="ECO:0000259" key="6">
    <source>
        <dbReference type="Pfam" id="PF07732"/>
    </source>
</evidence>
<dbReference type="PROSITE" id="PS00080">
    <property type="entry name" value="MULTICOPPER_OXIDASE2"/>
    <property type="match status" value="1"/>
</dbReference>
<reference evidence="7 8" key="1">
    <citation type="journal article" date="2011" name="J. Bacteriol.">
        <title>Genome sequence of Chthoniobacter flavus Ellin428, an aerobic heterotrophic soil bacterium.</title>
        <authorList>
            <person name="Kant R."/>
            <person name="van Passel M.W."/>
            <person name="Palva A."/>
            <person name="Lucas S."/>
            <person name="Lapidus A."/>
            <person name="Glavina Del Rio T."/>
            <person name="Dalin E."/>
            <person name="Tice H."/>
            <person name="Bruce D."/>
            <person name="Goodwin L."/>
            <person name="Pitluck S."/>
            <person name="Larimer F.W."/>
            <person name="Land M.L."/>
            <person name="Hauser L."/>
            <person name="Sangwan P."/>
            <person name="de Vos W.M."/>
            <person name="Janssen P.H."/>
            <person name="Smidt H."/>
        </authorList>
    </citation>
    <scope>NUCLEOTIDE SEQUENCE [LARGE SCALE GENOMIC DNA]</scope>
    <source>
        <strain evidence="7 8">Ellin428</strain>
    </source>
</reference>
<protein>
    <submittedName>
        <fullName evidence="7">Multicopper oxidase type 2</fullName>
    </submittedName>
</protein>
<evidence type="ECO:0000256" key="2">
    <source>
        <dbReference type="ARBA" id="ARBA00023002"/>
    </source>
</evidence>
<dbReference type="InterPro" id="IPR002355">
    <property type="entry name" value="Cu_oxidase_Cu_BS"/>
</dbReference>
<evidence type="ECO:0000313" key="8">
    <source>
        <dbReference type="Proteomes" id="UP000005824"/>
    </source>
</evidence>
<accession>B4D6D1</accession>
<dbReference type="Gene3D" id="2.60.40.420">
    <property type="entry name" value="Cupredoxins - blue copper proteins"/>
    <property type="match status" value="1"/>
</dbReference>
<evidence type="ECO:0000256" key="4">
    <source>
        <dbReference type="SAM" id="SignalP"/>
    </source>
</evidence>
<dbReference type="EMBL" id="ABVL01000015">
    <property type="protein sequence ID" value="EDY18040.1"/>
    <property type="molecule type" value="Genomic_DNA"/>
</dbReference>
<dbReference type="Proteomes" id="UP000005824">
    <property type="component" value="Unassembled WGS sequence"/>
</dbReference>
<keyword evidence="4" id="KW-0732">Signal</keyword>
<dbReference type="InterPro" id="IPR008972">
    <property type="entry name" value="Cupredoxin"/>
</dbReference>
<dbReference type="InterPro" id="IPR045087">
    <property type="entry name" value="Cu-oxidase_fam"/>
</dbReference>
<feature type="signal peptide" evidence="4">
    <location>
        <begin position="1"/>
        <end position="26"/>
    </location>
</feature>
<keyword evidence="2" id="KW-0560">Oxidoreductase</keyword>
<organism evidence="7 8">
    <name type="scientific">Chthoniobacter flavus Ellin428</name>
    <dbReference type="NCBI Taxonomy" id="497964"/>
    <lineage>
        <taxon>Bacteria</taxon>
        <taxon>Pseudomonadati</taxon>
        <taxon>Verrucomicrobiota</taxon>
        <taxon>Spartobacteria</taxon>
        <taxon>Chthoniobacterales</taxon>
        <taxon>Chthoniobacteraceae</taxon>
        <taxon>Chthoniobacter</taxon>
    </lineage>
</organism>
<dbReference type="eggNOG" id="COG2132">
    <property type="taxonomic scope" value="Bacteria"/>
</dbReference>
<dbReference type="InterPro" id="IPR011707">
    <property type="entry name" value="Cu-oxidase-like_N"/>
</dbReference>
<name>B4D6D1_9BACT</name>
<sequence>MNPFGLRAFVMLLSLSLALSHPHTRAADNSDSAPPPLPVTVTPEMGDVGGKFFGKVPDPQKVHHYYIAAEPELWNFVPEGQDPVCGKAFPSSLLLNRVSWKIRYIQYADPQFSARVLPTERLGILGPVLRGTTGEYLAVTVLNRSWRPISMHPHGAHYDKDSEGSFYKPNPGLGAAIAPGARFTYIWHLDEASGPRPDEPSSKAWLYHSHVAGDEDINLGMFGFLIVTDPKRARPDGTPKDVDREMAAVFNIFDESNLPDSDNDEPDERPAKAPTGPTGPIQRTWSEIQQFTEEGERHAINGRTFGNLAGLEMNQGEHVRWYLFGLGSEKDFHTAHWHGERVVEDGRRRTDVVELLPASMKIADMQADNPGSWLFHCHVADHMESGMYAKFVVYPSDVTGASRDPRAAFFGMPEAAQTLHFQSAELTLPPSDANTCELNVSGQVTVPDPYPSAGRSFTVELGSQKITFHPDASGISVGDGGMLVVKNGSLYGNGVVTGGTLHFDLTLKGNAVRRELEKARVIEDGQLASKPMLHLNLVVGDAHHTGAADVKLLPP</sequence>
<dbReference type="PANTHER" id="PTHR11709">
    <property type="entry name" value="MULTI-COPPER OXIDASE"/>
    <property type="match status" value="1"/>
</dbReference>
<evidence type="ECO:0000259" key="5">
    <source>
        <dbReference type="Pfam" id="PF07731"/>
    </source>
</evidence>
<dbReference type="PANTHER" id="PTHR11709:SF486">
    <property type="entry name" value="MULTICOPPER OXIDASE"/>
    <property type="match status" value="1"/>
</dbReference>
<dbReference type="Pfam" id="PF07732">
    <property type="entry name" value="Cu-oxidase_3"/>
    <property type="match status" value="1"/>
</dbReference>
<feature type="region of interest" description="Disordered" evidence="3">
    <location>
        <begin position="253"/>
        <end position="283"/>
    </location>
</feature>
<dbReference type="GO" id="GO:0005507">
    <property type="term" value="F:copper ion binding"/>
    <property type="evidence" value="ECO:0007669"/>
    <property type="project" value="InterPro"/>
</dbReference>
<dbReference type="InterPro" id="IPR033138">
    <property type="entry name" value="Cu_oxidase_CS"/>
</dbReference>
<proteinExistence type="predicted"/>
<dbReference type="STRING" id="497964.CfE428DRAFT_4471"/>
<evidence type="ECO:0000313" key="7">
    <source>
        <dbReference type="EMBL" id="EDY18040.1"/>
    </source>
</evidence>
<dbReference type="PROSITE" id="PS00079">
    <property type="entry name" value="MULTICOPPER_OXIDASE1"/>
    <property type="match status" value="1"/>
</dbReference>
<dbReference type="Pfam" id="PF07731">
    <property type="entry name" value="Cu-oxidase_2"/>
    <property type="match status" value="1"/>
</dbReference>
<comment type="caution">
    <text evidence="7">The sequence shown here is derived from an EMBL/GenBank/DDBJ whole genome shotgun (WGS) entry which is preliminary data.</text>
</comment>
<evidence type="ECO:0000256" key="1">
    <source>
        <dbReference type="ARBA" id="ARBA00022723"/>
    </source>
</evidence>
<keyword evidence="1" id="KW-0479">Metal-binding</keyword>
<feature type="domain" description="Plastocyanin-like" evidence="5">
    <location>
        <begin position="287"/>
        <end position="396"/>
    </location>
</feature>
<feature type="chain" id="PRO_5002800587" evidence="4">
    <location>
        <begin position="27"/>
        <end position="555"/>
    </location>
</feature>
<dbReference type="InterPro" id="IPR011706">
    <property type="entry name" value="Cu-oxidase_C"/>
</dbReference>
<keyword evidence="8" id="KW-1185">Reference proteome</keyword>